<keyword evidence="3" id="KW-1185">Reference proteome</keyword>
<keyword evidence="2" id="KW-0808">Transferase</keyword>
<gene>
    <name evidence="2" type="ORF">C7450_115110</name>
</gene>
<dbReference type="CDD" id="cd03794">
    <property type="entry name" value="GT4_WbuB-like"/>
    <property type="match status" value="1"/>
</dbReference>
<evidence type="ECO:0000313" key="2">
    <source>
        <dbReference type="EMBL" id="PXW52911.1"/>
    </source>
</evidence>
<protein>
    <submittedName>
        <fullName evidence="2">Glycosyltransferase involved in cell wall biosynthesis</fullName>
    </submittedName>
</protein>
<reference evidence="2 3" key="1">
    <citation type="submission" date="2018-05" db="EMBL/GenBank/DDBJ databases">
        <title>Genomic Encyclopedia of Type Strains, Phase IV (KMG-IV): sequencing the most valuable type-strain genomes for metagenomic binning, comparative biology and taxonomic classification.</title>
        <authorList>
            <person name="Goeker M."/>
        </authorList>
    </citation>
    <scope>NUCLEOTIDE SEQUENCE [LARGE SCALE GENOMIC DNA]</scope>
    <source>
        <strain evidence="2 3">DSM 6462</strain>
    </source>
</reference>
<dbReference type="RefSeq" id="WP_110377894.1">
    <property type="nucleotide sequence ID" value="NZ_JAHBRY010000001.1"/>
</dbReference>
<dbReference type="EMBL" id="QJJK01000015">
    <property type="protein sequence ID" value="PXW52911.1"/>
    <property type="molecule type" value="Genomic_DNA"/>
</dbReference>
<dbReference type="OrthoDB" id="185319at2"/>
<feature type="domain" description="Glycosyl transferase family 1" evidence="1">
    <location>
        <begin position="222"/>
        <end position="389"/>
    </location>
</feature>
<accession>A0A2V3TWR4</accession>
<dbReference type="Proteomes" id="UP000248021">
    <property type="component" value="Unassembled WGS sequence"/>
</dbReference>
<dbReference type="AlphaFoldDB" id="A0A2V3TWR4"/>
<evidence type="ECO:0000313" key="3">
    <source>
        <dbReference type="Proteomes" id="UP000248021"/>
    </source>
</evidence>
<dbReference type="InterPro" id="IPR001296">
    <property type="entry name" value="Glyco_trans_1"/>
</dbReference>
<proteinExistence type="predicted"/>
<dbReference type="SUPFAM" id="SSF53756">
    <property type="entry name" value="UDP-Glycosyltransferase/glycogen phosphorylase"/>
    <property type="match status" value="1"/>
</dbReference>
<comment type="caution">
    <text evidence="2">The sequence shown here is derived from an EMBL/GenBank/DDBJ whole genome shotgun (WGS) entry which is preliminary data.</text>
</comment>
<dbReference type="Pfam" id="PF00534">
    <property type="entry name" value="Glycos_transf_1"/>
    <property type="match status" value="1"/>
</dbReference>
<dbReference type="GO" id="GO:0016757">
    <property type="term" value="F:glycosyltransferase activity"/>
    <property type="evidence" value="ECO:0007669"/>
    <property type="project" value="InterPro"/>
</dbReference>
<name>A0A2V3TWR4_9HYPH</name>
<evidence type="ECO:0000259" key="1">
    <source>
        <dbReference type="Pfam" id="PF00534"/>
    </source>
</evidence>
<dbReference type="Gene3D" id="3.40.50.2000">
    <property type="entry name" value="Glycogen Phosphorylase B"/>
    <property type="match status" value="1"/>
</dbReference>
<sequence>MQIILANRYFFPDESATSRIATSLAQGIAQGPAGRPAAAAIDGVHILASRGVHNDASHTLPPDGEIGAVRIHRLPTTRFGRDRLIGRMLDYATFHMSVFTALLKHVRRGDVAIICTDPPMLSVTAMAAVRLKGGIMVNWILDLFPEIAMDLGVLGREGLTTRAALWLRDLSLKAAHRNVVPIARMAMHLADRGIPVSSLAIIHHWSDGEAIRPIAPGEGALRQEWGLTGKCVVGYSGNLGRAHEFDTVLATAERLKTRDDIVFLFVGGGYRRAAVEAEAARRGLANVMFKPLQPRERLAECLGLPDVHLVSLLPPMEPYIVPSKFYGIAAAGRPTLFVGDTDGEIARALARAQCGASVAIGDVDGLARAVLDLAQSPERRREWGANARQVYDEHFSETRGIAEWRQLIDTLAPARTDVGAPTLSRGMPT</sequence>
<organism evidence="2 3">
    <name type="scientific">Chelatococcus asaccharovorans</name>
    <dbReference type="NCBI Taxonomy" id="28210"/>
    <lineage>
        <taxon>Bacteria</taxon>
        <taxon>Pseudomonadati</taxon>
        <taxon>Pseudomonadota</taxon>
        <taxon>Alphaproteobacteria</taxon>
        <taxon>Hyphomicrobiales</taxon>
        <taxon>Chelatococcaceae</taxon>
        <taxon>Chelatococcus</taxon>
    </lineage>
</organism>
<dbReference type="PANTHER" id="PTHR12526">
    <property type="entry name" value="GLYCOSYLTRANSFERASE"/>
    <property type="match status" value="1"/>
</dbReference>